<dbReference type="PANTHER" id="PTHR11669:SF8">
    <property type="entry name" value="DNA POLYMERASE III SUBUNIT DELTA"/>
    <property type="match status" value="1"/>
</dbReference>
<dbReference type="Gene3D" id="3.40.50.300">
    <property type="entry name" value="P-loop containing nucleotide triphosphate hydrolases"/>
    <property type="match status" value="1"/>
</dbReference>
<dbReference type="Pfam" id="PF13177">
    <property type="entry name" value="DNA_pol3_delta2"/>
    <property type="match status" value="1"/>
</dbReference>
<evidence type="ECO:0000313" key="9">
    <source>
        <dbReference type="EMBL" id="MBD3326112.1"/>
    </source>
</evidence>
<dbReference type="Gene3D" id="1.20.272.10">
    <property type="match status" value="1"/>
</dbReference>
<evidence type="ECO:0000256" key="2">
    <source>
        <dbReference type="ARBA" id="ARBA00014363"/>
    </source>
</evidence>
<protein>
    <recommendedName>
        <fullName evidence="2">DNA polymerase III subunit delta'</fullName>
        <ecNumber evidence="1">2.7.7.7</ecNumber>
    </recommendedName>
</protein>
<evidence type="ECO:0000256" key="3">
    <source>
        <dbReference type="ARBA" id="ARBA00022679"/>
    </source>
</evidence>
<evidence type="ECO:0000256" key="6">
    <source>
        <dbReference type="ARBA" id="ARBA00022932"/>
    </source>
</evidence>
<dbReference type="GO" id="GO:0009360">
    <property type="term" value="C:DNA polymerase III complex"/>
    <property type="evidence" value="ECO:0007669"/>
    <property type="project" value="InterPro"/>
</dbReference>
<evidence type="ECO:0000256" key="4">
    <source>
        <dbReference type="ARBA" id="ARBA00022695"/>
    </source>
</evidence>
<keyword evidence="3 9" id="KW-0808">Transferase</keyword>
<dbReference type="EC" id="2.7.7.7" evidence="1"/>
<dbReference type="Pfam" id="PF09115">
    <property type="entry name" value="DNApol3-delta_C"/>
    <property type="match status" value="1"/>
</dbReference>
<dbReference type="InterPro" id="IPR027417">
    <property type="entry name" value="P-loop_NTPase"/>
</dbReference>
<feature type="domain" description="DNA polymerase III delta subunit C-terminal" evidence="8">
    <location>
        <begin position="216"/>
        <end position="323"/>
    </location>
</feature>
<evidence type="ECO:0000256" key="1">
    <source>
        <dbReference type="ARBA" id="ARBA00012417"/>
    </source>
</evidence>
<organism evidence="9 10">
    <name type="scientific">candidate division KSB3 bacterium</name>
    <dbReference type="NCBI Taxonomy" id="2044937"/>
    <lineage>
        <taxon>Bacteria</taxon>
        <taxon>candidate division KSB3</taxon>
    </lineage>
</organism>
<dbReference type="NCBIfam" id="TIGR00678">
    <property type="entry name" value="holB"/>
    <property type="match status" value="1"/>
</dbReference>
<evidence type="ECO:0000259" key="8">
    <source>
        <dbReference type="Pfam" id="PF09115"/>
    </source>
</evidence>
<accession>A0A9D5Q7A8</accession>
<dbReference type="SUPFAM" id="SSF52540">
    <property type="entry name" value="P-loop containing nucleoside triphosphate hydrolases"/>
    <property type="match status" value="1"/>
</dbReference>
<proteinExistence type="predicted"/>
<dbReference type="GO" id="GO:0003677">
    <property type="term" value="F:DNA binding"/>
    <property type="evidence" value="ECO:0007669"/>
    <property type="project" value="InterPro"/>
</dbReference>
<dbReference type="GO" id="GO:0008408">
    <property type="term" value="F:3'-5' exonuclease activity"/>
    <property type="evidence" value="ECO:0007669"/>
    <property type="project" value="InterPro"/>
</dbReference>
<dbReference type="AlphaFoldDB" id="A0A9D5Q7A8"/>
<dbReference type="GO" id="GO:0003887">
    <property type="term" value="F:DNA-directed DNA polymerase activity"/>
    <property type="evidence" value="ECO:0007669"/>
    <property type="project" value="UniProtKB-KW"/>
</dbReference>
<comment type="caution">
    <text evidence="9">The sequence shown here is derived from an EMBL/GenBank/DDBJ whole genome shotgun (WGS) entry which is preliminary data.</text>
</comment>
<sequence length="344" mass="38812">MAFAQILGQDNAIAVLQHALRADRVPHAYIFAGYDGVGKKLTALTLAKALNCLHAVDDSCDQCLSCQKIESGNHPDVRIIEPDGQFIKIDQIRQVQKDATYKPFEGRRKVYIIDQAEALRPEAANALLKTLEEPSEDCLLILVTGNVYALLPTVISRCQFVRFVALGVETLTQFLVQTRHYAPEQARLLASLAEGCPGRALAMDAEATLAKRENIEHLLQTLSSGLQDVRVIFRQVETLMQEKSAVQELLDILLVWYRDMYLLRNQGDPSFVANADAVERLQQAAAQVSARQIERLFETVYRTKLDILRNANLQLALEVMFIALTEVYNDRNRWREIPNHRQSV</sequence>
<dbReference type="InterPro" id="IPR004622">
    <property type="entry name" value="DNA_pol_HolB"/>
</dbReference>
<evidence type="ECO:0000256" key="5">
    <source>
        <dbReference type="ARBA" id="ARBA00022705"/>
    </source>
</evidence>
<evidence type="ECO:0000313" key="10">
    <source>
        <dbReference type="Proteomes" id="UP000649604"/>
    </source>
</evidence>
<dbReference type="GO" id="GO:0006261">
    <property type="term" value="P:DNA-templated DNA replication"/>
    <property type="evidence" value="ECO:0007669"/>
    <property type="project" value="TreeGrafter"/>
</dbReference>
<evidence type="ECO:0000256" key="7">
    <source>
        <dbReference type="ARBA" id="ARBA00049244"/>
    </source>
</evidence>
<reference evidence="9" key="1">
    <citation type="submission" date="2019-11" db="EMBL/GenBank/DDBJ databases">
        <title>Microbial mats filling the niche in hypersaline microbial mats.</title>
        <authorList>
            <person name="Wong H.L."/>
            <person name="Macleod F.I."/>
            <person name="White R.A. III"/>
            <person name="Burns B.P."/>
        </authorList>
    </citation>
    <scope>NUCLEOTIDE SEQUENCE</scope>
    <source>
        <strain evidence="9">Rbin_158</strain>
    </source>
</reference>
<comment type="catalytic activity">
    <reaction evidence="7">
        <text>DNA(n) + a 2'-deoxyribonucleoside 5'-triphosphate = DNA(n+1) + diphosphate</text>
        <dbReference type="Rhea" id="RHEA:22508"/>
        <dbReference type="Rhea" id="RHEA-COMP:17339"/>
        <dbReference type="Rhea" id="RHEA-COMP:17340"/>
        <dbReference type="ChEBI" id="CHEBI:33019"/>
        <dbReference type="ChEBI" id="CHEBI:61560"/>
        <dbReference type="ChEBI" id="CHEBI:173112"/>
        <dbReference type="EC" id="2.7.7.7"/>
    </reaction>
</comment>
<dbReference type="FunFam" id="3.40.50.300:FF:001255">
    <property type="entry name" value="DNA polymerase III subunit delta"/>
    <property type="match status" value="1"/>
</dbReference>
<dbReference type="InterPro" id="IPR050238">
    <property type="entry name" value="DNA_Rep/Repair_Clamp_Loader"/>
</dbReference>
<dbReference type="InterPro" id="IPR015199">
    <property type="entry name" value="DNA_pol_III_delta_C"/>
</dbReference>
<dbReference type="PANTHER" id="PTHR11669">
    <property type="entry name" value="REPLICATION FACTOR C / DNA POLYMERASE III GAMMA-TAU SUBUNIT"/>
    <property type="match status" value="1"/>
</dbReference>
<name>A0A9D5Q7A8_9BACT</name>
<dbReference type="Proteomes" id="UP000649604">
    <property type="component" value="Unassembled WGS sequence"/>
</dbReference>
<gene>
    <name evidence="9" type="primary">holB</name>
    <name evidence="9" type="ORF">GF339_16115</name>
</gene>
<keyword evidence="5" id="KW-0235">DNA replication</keyword>
<keyword evidence="4 9" id="KW-0548">Nucleotidyltransferase</keyword>
<dbReference type="EMBL" id="WJJP01000527">
    <property type="protein sequence ID" value="MBD3326112.1"/>
    <property type="molecule type" value="Genomic_DNA"/>
</dbReference>
<keyword evidence="6" id="KW-0239">DNA-directed DNA polymerase</keyword>